<evidence type="ECO:0000313" key="2">
    <source>
        <dbReference type="EMBL" id="TVY54692.1"/>
    </source>
</evidence>
<dbReference type="AlphaFoldDB" id="A0A7D8Z160"/>
<feature type="region of interest" description="Disordered" evidence="1">
    <location>
        <begin position="1"/>
        <end position="21"/>
    </location>
</feature>
<accession>A0A7D8Z160</accession>
<name>A0A7D8Z160_9HELO</name>
<dbReference type="EMBL" id="QGMG01000313">
    <property type="protein sequence ID" value="TVY54692.1"/>
    <property type="molecule type" value="Genomic_DNA"/>
</dbReference>
<comment type="caution">
    <text evidence="2">The sequence shown here is derived from an EMBL/GenBank/DDBJ whole genome shotgun (WGS) entry which is preliminary data.</text>
</comment>
<proteinExistence type="predicted"/>
<keyword evidence="3" id="KW-1185">Reference proteome</keyword>
<reference evidence="2 3" key="1">
    <citation type="submission" date="2018-05" db="EMBL/GenBank/DDBJ databases">
        <title>Whole genome sequencing for identification of molecular markers to develop diagnostic detection tools for the regulated plant pathogen Lachnellula willkommii.</title>
        <authorList>
            <person name="Giroux E."/>
            <person name="Bilodeau G."/>
        </authorList>
    </citation>
    <scope>NUCLEOTIDE SEQUENCE [LARGE SCALE GENOMIC DNA]</scope>
    <source>
        <strain evidence="2 3">CBS 625.97</strain>
    </source>
</reference>
<dbReference type="Proteomes" id="UP000481288">
    <property type="component" value="Unassembled WGS sequence"/>
</dbReference>
<gene>
    <name evidence="2" type="ORF">LCER1_G002839</name>
</gene>
<organism evidence="2 3">
    <name type="scientific">Lachnellula cervina</name>
    <dbReference type="NCBI Taxonomy" id="1316786"/>
    <lineage>
        <taxon>Eukaryota</taxon>
        <taxon>Fungi</taxon>
        <taxon>Dikarya</taxon>
        <taxon>Ascomycota</taxon>
        <taxon>Pezizomycotina</taxon>
        <taxon>Leotiomycetes</taxon>
        <taxon>Helotiales</taxon>
        <taxon>Lachnaceae</taxon>
        <taxon>Lachnellula</taxon>
    </lineage>
</organism>
<evidence type="ECO:0000256" key="1">
    <source>
        <dbReference type="SAM" id="MobiDB-lite"/>
    </source>
</evidence>
<protein>
    <submittedName>
        <fullName evidence="2">Uncharacterized protein</fullName>
    </submittedName>
</protein>
<evidence type="ECO:0000313" key="3">
    <source>
        <dbReference type="Proteomes" id="UP000481288"/>
    </source>
</evidence>
<sequence length="167" mass="19091">MDKDKHNDAGNDNDTNSKVKVDVDTARVRARRNKPTRKIFDWISKPCPQDLTPFQKLILDADWDKSPLGPISTWPIQLKQMVLLVVQDHSPAVVFWGDHNAMIYNEHFRPMVGNKHPALQGQDPYLGLPEVWERFDELLATQRETGETILERNDCMASSKKHTSTGS</sequence>
<dbReference type="OrthoDB" id="3555536at2759"/>